<name>A0A1T2XAG4_9BACL</name>
<feature type="domain" description="Alpha-L-rhamnosidase C-terminal" evidence="7">
    <location>
        <begin position="774"/>
        <end position="846"/>
    </location>
</feature>
<evidence type="ECO:0000259" key="6">
    <source>
        <dbReference type="Pfam" id="PF17389"/>
    </source>
</evidence>
<dbReference type="PANTHER" id="PTHR33307">
    <property type="entry name" value="ALPHA-RHAMNOSIDASE (EUROFUNG)"/>
    <property type="match status" value="1"/>
</dbReference>
<dbReference type="PANTHER" id="PTHR33307:SF6">
    <property type="entry name" value="ALPHA-RHAMNOSIDASE (EUROFUNG)-RELATED"/>
    <property type="match status" value="1"/>
</dbReference>
<evidence type="ECO:0000259" key="5">
    <source>
        <dbReference type="Pfam" id="PF08531"/>
    </source>
</evidence>
<dbReference type="Pfam" id="PF05592">
    <property type="entry name" value="Bac_rhamnosid"/>
    <property type="match status" value="1"/>
</dbReference>
<proteinExistence type="predicted"/>
<comment type="caution">
    <text evidence="8">The sequence shown here is derived from an EMBL/GenBank/DDBJ whole genome shotgun (WGS) entry which is preliminary data.</text>
</comment>
<organism evidence="8 9">
    <name type="scientific">Paenibacillus selenitireducens</name>
    <dbReference type="NCBI Taxonomy" id="1324314"/>
    <lineage>
        <taxon>Bacteria</taxon>
        <taxon>Bacillati</taxon>
        <taxon>Bacillota</taxon>
        <taxon>Bacilli</taxon>
        <taxon>Bacillales</taxon>
        <taxon>Paenibacillaceae</taxon>
        <taxon>Paenibacillus</taxon>
    </lineage>
</organism>
<dbReference type="EMBL" id="MSZX01000006">
    <property type="protein sequence ID" value="OPA76887.1"/>
    <property type="molecule type" value="Genomic_DNA"/>
</dbReference>
<evidence type="ECO:0000313" key="9">
    <source>
        <dbReference type="Proteomes" id="UP000190188"/>
    </source>
</evidence>
<dbReference type="InterPro" id="IPR008902">
    <property type="entry name" value="Rhamnosid_concanavalin"/>
</dbReference>
<dbReference type="Pfam" id="PF17389">
    <property type="entry name" value="Bac_rhamnosid6H"/>
    <property type="match status" value="1"/>
</dbReference>
<evidence type="ECO:0000256" key="3">
    <source>
        <dbReference type="ARBA" id="ARBA00022801"/>
    </source>
</evidence>
<dbReference type="Gene3D" id="2.60.420.10">
    <property type="entry name" value="Maltose phosphorylase, domain 3"/>
    <property type="match status" value="1"/>
</dbReference>
<dbReference type="Pfam" id="PF08531">
    <property type="entry name" value="Bac_rhamnosid_N"/>
    <property type="match status" value="1"/>
</dbReference>
<dbReference type="GO" id="GO:0005975">
    <property type="term" value="P:carbohydrate metabolic process"/>
    <property type="evidence" value="ECO:0007669"/>
    <property type="project" value="InterPro"/>
</dbReference>
<evidence type="ECO:0000313" key="8">
    <source>
        <dbReference type="EMBL" id="OPA76887.1"/>
    </source>
</evidence>
<reference evidence="8 9" key="1">
    <citation type="submission" date="2017-01" db="EMBL/GenBank/DDBJ databases">
        <title>Genome analysis of Paenibacillus selenitrireducens ES3-24.</title>
        <authorList>
            <person name="Xu D."/>
            <person name="Yao R."/>
            <person name="Zheng S."/>
        </authorList>
    </citation>
    <scope>NUCLEOTIDE SEQUENCE [LARGE SCALE GENOMIC DNA]</scope>
    <source>
        <strain evidence="8 9">ES3-24</strain>
    </source>
</reference>
<dbReference type="InterPro" id="IPR013737">
    <property type="entry name" value="Bac_rhamnosid_N"/>
</dbReference>
<dbReference type="InterPro" id="IPR008928">
    <property type="entry name" value="6-hairpin_glycosidase_sf"/>
</dbReference>
<dbReference type="RefSeq" id="WP_078499947.1">
    <property type="nucleotide sequence ID" value="NZ_MSZX01000006.1"/>
</dbReference>
<dbReference type="EC" id="3.2.1.40" evidence="2"/>
<dbReference type="InterPro" id="IPR016007">
    <property type="entry name" value="Alpha_rhamnosid"/>
</dbReference>
<evidence type="ECO:0000256" key="1">
    <source>
        <dbReference type="ARBA" id="ARBA00001445"/>
    </source>
</evidence>
<dbReference type="STRING" id="1324314.BVG16_17205"/>
<evidence type="ECO:0000259" key="4">
    <source>
        <dbReference type="Pfam" id="PF05592"/>
    </source>
</evidence>
<sequence length="883" mass="99976">MHVYDLRCEYKHNPIGTDIPRPRLSWKIHAGTARDESQTAYQVQVSAYKDFQTLWWDTDRVMSARSVHVEYEGPALSSRTRYYYRVRVWTEQKEVTEWSEAAYWETAFLYPKDYKAQWITASLGKEGQIEEPCAYVRKSIHLGTEIASARVYATARGLYRLYINGSPADAAVFAPGWTSYHHRLQYQTYDVTSLLASGENVLGVILGDGWYKGNLAFGGARNLYGQERGLWLQMHVTYQDGSEEIVVSDGTWTYNGGPLIRSEIYHGETYDARLEQTGWNQQGFDSQNWNAVTLAAQQEVDSLVAQENDPTRIIEYIQPVAVLHTPAGEAVLDMGQNMVGWVRFRVQAEAGTVIRLQHAEVLDREGNFYIGNLRAAKQMITYTCKGEGEEVYEPCFSFQGFRYVKVEGISLRDDEDRFLGCVIHTDMEKTGSFHCSNPLLNQLQHNIVWGQKGNFLDVPTDCPQRDERLGWTGDAQVFIRTAAFNYQVAPFFSKWLKDLAVDQAEDGGVPHVVPGIHSVGYNSSAWGDAAVICPWAIYENYGDVRVLEQQYPSMKAWVEYIRAQGEHEYLWDTGDHFGDWLALDAEEDSYTGATPKAYIATAFYAHSTHLLAKTARIIGEHEDAEAYEALHGKIVEAFQAEFITPEGDVAAPTQTAYLLALMFNLVKESHREAVARDLAAHIEAQGTHLTTGFVGTPYLCHVLTRYGYTDLAYRLVLQEEYPSWLYSVKKGATTIWEHWDGIKPDGTFWSEDMNSFNHYAYGAIGEWLYRVVGGIDTMETEPGYRRIRIQPHIGGGLSSAETRLQSMYGEIVSSWEKQDQEIKLMVTIPANTTASVILTLQHPDDVRVDGHLLCEGNGIRRIMRSQDSVEIELGSGTYHFAYS</sequence>
<dbReference type="Gene3D" id="1.50.10.10">
    <property type="match status" value="1"/>
</dbReference>
<evidence type="ECO:0000259" key="7">
    <source>
        <dbReference type="Pfam" id="PF17390"/>
    </source>
</evidence>
<dbReference type="InterPro" id="IPR035396">
    <property type="entry name" value="Bac_rhamnosid6H"/>
</dbReference>
<gene>
    <name evidence="8" type="ORF">BVG16_17205</name>
</gene>
<dbReference type="Pfam" id="PF25788">
    <property type="entry name" value="Ig_Rha78A_N"/>
    <property type="match status" value="1"/>
</dbReference>
<protein>
    <recommendedName>
        <fullName evidence="2">alpha-L-rhamnosidase</fullName>
        <ecNumber evidence="2">3.2.1.40</ecNumber>
    </recommendedName>
</protein>
<dbReference type="SUPFAM" id="SSF48208">
    <property type="entry name" value="Six-hairpin glycosidases"/>
    <property type="match status" value="1"/>
</dbReference>
<dbReference type="InterPro" id="IPR013783">
    <property type="entry name" value="Ig-like_fold"/>
</dbReference>
<dbReference type="Proteomes" id="UP000190188">
    <property type="component" value="Unassembled WGS sequence"/>
</dbReference>
<comment type="catalytic activity">
    <reaction evidence="1">
        <text>Hydrolysis of terminal non-reducing alpha-L-rhamnose residues in alpha-L-rhamnosides.</text>
        <dbReference type="EC" id="3.2.1.40"/>
    </reaction>
</comment>
<dbReference type="InterPro" id="IPR035398">
    <property type="entry name" value="Bac_rhamnosid_C"/>
</dbReference>
<dbReference type="PIRSF" id="PIRSF010631">
    <property type="entry name" value="A-rhamnsds"/>
    <property type="match status" value="1"/>
</dbReference>
<feature type="domain" description="Bacterial alpha-L-rhamnosidase N-terminal" evidence="5">
    <location>
        <begin position="145"/>
        <end position="315"/>
    </location>
</feature>
<dbReference type="Gene3D" id="2.60.120.260">
    <property type="entry name" value="Galactose-binding domain-like"/>
    <property type="match status" value="2"/>
</dbReference>
<dbReference type="Pfam" id="PF17390">
    <property type="entry name" value="Bac_rhamnosid_C"/>
    <property type="match status" value="1"/>
</dbReference>
<keyword evidence="3" id="KW-0378">Hydrolase</keyword>
<dbReference type="Gene3D" id="2.60.40.10">
    <property type="entry name" value="Immunoglobulins"/>
    <property type="match status" value="1"/>
</dbReference>
<dbReference type="GO" id="GO:0030596">
    <property type="term" value="F:alpha-L-rhamnosidase activity"/>
    <property type="evidence" value="ECO:0007669"/>
    <property type="project" value="UniProtKB-EC"/>
</dbReference>
<accession>A0A1T2XAG4</accession>
<keyword evidence="9" id="KW-1185">Reference proteome</keyword>
<dbReference type="InterPro" id="IPR012341">
    <property type="entry name" value="6hp_glycosidase-like_sf"/>
</dbReference>
<dbReference type="AlphaFoldDB" id="A0A1T2XAG4"/>
<feature type="domain" description="Alpha-L-rhamnosidase concanavalin-like" evidence="4">
    <location>
        <begin position="324"/>
        <end position="424"/>
    </location>
</feature>
<evidence type="ECO:0000256" key="2">
    <source>
        <dbReference type="ARBA" id="ARBA00012652"/>
    </source>
</evidence>
<dbReference type="OrthoDB" id="9761045at2"/>
<feature type="domain" description="Alpha-L-rhamnosidase six-hairpin glycosidase" evidence="6">
    <location>
        <begin position="429"/>
        <end position="772"/>
    </location>
</feature>